<proteinExistence type="predicted"/>
<organism evidence="1 2">
    <name type="scientific">Dissostichus eleginoides</name>
    <name type="common">Patagonian toothfish</name>
    <name type="synonym">Dissostichus amissus</name>
    <dbReference type="NCBI Taxonomy" id="100907"/>
    <lineage>
        <taxon>Eukaryota</taxon>
        <taxon>Metazoa</taxon>
        <taxon>Chordata</taxon>
        <taxon>Craniata</taxon>
        <taxon>Vertebrata</taxon>
        <taxon>Euteleostomi</taxon>
        <taxon>Actinopterygii</taxon>
        <taxon>Neopterygii</taxon>
        <taxon>Teleostei</taxon>
        <taxon>Neoteleostei</taxon>
        <taxon>Acanthomorphata</taxon>
        <taxon>Eupercaria</taxon>
        <taxon>Perciformes</taxon>
        <taxon>Notothenioidei</taxon>
        <taxon>Nototheniidae</taxon>
        <taxon>Dissostichus</taxon>
    </lineage>
</organism>
<protein>
    <submittedName>
        <fullName evidence="1">Protein IWS1 like A</fullName>
    </submittedName>
</protein>
<dbReference type="AlphaFoldDB" id="A0AAD9CSP7"/>
<sequence>MNAVRGCEALVSGPEDRQCPGDAAQLTESREAGLKEQLPSDADFVLIPQWKLYFTTSSWGFDMKHTFT</sequence>
<dbReference type="Proteomes" id="UP001228049">
    <property type="component" value="Unassembled WGS sequence"/>
</dbReference>
<accession>A0AAD9CSP7</accession>
<comment type="caution">
    <text evidence="1">The sequence shown here is derived from an EMBL/GenBank/DDBJ whole genome shotgun (WGS) entry which is preliminary data.</text>
</comment>
<keyword evidence="2" id="KW-1185">Reference proteome</keyword>
<reference evidence="1" key="1">
    <citation type="submission" date="2023-04" db="EMBL/GenBank/DDBJ databases">
        <title>Chromosome-level genome of Chaenocephalus aceratus.</title>
        <authorList>
            <person name="Park H."/>
        </authorList>
    </citation>
    <scope>NUCLEOTIDE SEQUENCE</scope>
    <source>
        <strain evidence="1">DE</strain>
        <tissue evidence="1">Muscle</tissue>
    </source>
</reference>
<name>A0AAD9CSP7_DISEL</name>
<dbReference type="EMBL" id="JASDAP010000001">
    <property type="protein sequence ID" value="KAK1906331.1"/>
    <property type="molecule type" value="Genomic_DNA"/>
</dbReference>
<evidence type="ECO:0000313" key="1">
    <source>
        <dbReference type="EMBL" id="KAK1906331.1"/>
    </source>
</evidence>
<evidence type="ECO:0000313" key="2">
    <source>
        <dbReference type="Proteomes" id="UP001228049"/>
    </source>
</evidence>
<gene>
    <name evidence="1" type="ORF">KUDE01_008731</name>
</gene>